<keyword evidence="2 7" id="KW-0436">Ligase</keyword>
<reference evidence="9 11" key="1">
    <citation type="submission" date="2016-08" db="EMBL/GenBank/DDBJ databases">
        <title>Complete genome sequence of Flavobacterium johnsoniae strain GSE09, a volatile-producing biocontrol agent isolated from cucumber (Cucumis sativus).</title>
        <authorList>
            <person name="Jeong J.-J."/>
            <person name="Oh J.Y."/>
            <person name="Jim Y.J."/>
            <person name="Sang M.K."/>
            <person name="Kim K.D."/>
        </authorList>
    </citation>
    <scope>NUCLEOTIDE SEQUENCE [LARGE SCALE GENOMIC DNA]</scope>
    <source>
        <strain evidence="9 11">GSE09</strain>
    </source>
</reference>
<keyword evidence="7" id="KW-0963">Cytoplasm</keyword>
<dbReference type="CDD" id="cd00776">
    <property type="entry name" value="AsxRS_core"/>
    <property type="match status" value="1"/>
</dbReference>
<dbReference type="FunFam" id="3.30.930.10:FF:000016">
    <property type="entry name" value="Asparagine--tRNA ligase"/>
    <property type="match status" value="1"/>
</dbReference>
<feature type="domain" description="Aminoacyl-transfer RNA synthetases class-II family profile" evidence="8">
    <location>
        <begin position="131"/>
        <end position="471"/>
    </location>
</feature>
<evidence type="ECO:0000256" key="5">
    <source>
        <dbReference type="ARBA" id="ARBA00022917"/>
    </source>
</evidence>
<dbReference type="PANTHER" id="PTHR22594:SF34">
    <property type="entry name" value="ASPARAGINE--TRNA LIGASE, MITOCHONDRIAL-RELATED"/>
    <property type="match status" value="1"/>
</dbReference>
<evidence type="ECO:0000313" key="12">
    <source>
        <dbReference type="Proteomes" id="UP000199307"/>
    </source>
</evidence>
<dbReference type="HAMAP" id="MF_00534">
    <property type="entry name" value="Asn_tRNA_synth"/>
    <property type="match status" value="1"/>
</dbReference>
<organism evidence="9 11">
    <name type="scientific">Flavobacterium anhuiense</name>
    <dbReference type="NCBI Taxonomy" id="459526"/>
    <lineage>
        <taxon>Bacteria</taxon>
        <taxon>Pseudomonadati</taxon>
        <taxon>Bacteroidota</taxon>
        <taxon>Flavobacteriia</taxon>
        <taxon>Flavobacteriales</taxon>
        <taxon>Flavobacteriaceae</taxon>
        <taxon>Flavobacterium</taxon>
    </lineage>
</organism>
<evidence type="ECO:0000256" key="6">
    <source>
        <dbReference type="ARBA" id="ARBA00023146"/>
    </source>
</evidence>
<evidence type="ECO:0000256" key="2">
    <source>
        <dbReference type="ARBA" id="ARBA00022598"/>
    </source>
</evidence>
<accession>A0AAC9GI79</accession>
<dbReference type="RefSeq" id="WP_066033413.1">
    <property type="nucleotide sequence ID" value="NZ_CP016907.1"/>
</dbReference>
<dbReference type="GO" id="GO:0005737">
    <property type="term" value="C:cytoplasm"/>
    <property type="evidence" value="ECO:0007669"/>
    <property type="project" value="UniProtKB-SubCell"/>
</dbReference>
<dbReference type="InterPro" id="IPR004522">
    <property type="entry name" value="Asn-tRNA-ligase"/>
</dbReference>
<dbReference type="AlphaFoldDB" id="A0AAC9GI79"/>
<dbReference type="Proteomes" id="UP000093276">
    <property type="component" value="Chromosome"/>
</dbReference>
<dbReference type="CDD" id="cd04318">
    <property type="entry name" value="EcAsnRS_like_N"/>
    <property type="match status" value="1"/>
</dbReference>
<dbReference type="GO" id="GO:0003676">
    <property type="term" value="F:nucleic acid binding"/>
    <property type="evidence" value="ECO:0007669"/>
    <property type="project" value="InterPro"/>
</dbReference>
<keyword evidence="4 7" id="KW-0067">ATP-binding</keyword>
<dbReference type="EC" id="6.1.1.22" evidence="7"/>
<dbReference type="GeneID" id="32307822"/>
<dbReference type="GO" id="GO:0006421">
    <property type="term" value="P:asparaginyl-tRNA aminoacylation"/>
    <property type="evidence" value="ECO:0007669"/>
    <property type="project" value="UniProtKB-UniRule"/>
</dbReference>
<evidence type="ECO:0000256" key="3">
    <source>
        <dbReference type="ARBA" id="ARBA00022741"/>
    </source>
</evidence>
<dbReference type="Pfam" id="PF00152">
    <property type="entry name" value="tRNA-synt_2"/>
    <property type="match status" value="1"/>
</dbReference>
<name>A0AAC9GI79_9FLAO</name>
<dbReference type="EMBL" id="FMVC01000008">
    <property type="protein sequence ID" value="SCY95066.1"/>
    <property type="molecule type" value="Genomic_DNA"/>
</dbReference>
<keyword evidence="6 7" id="KW-0030">Aminoacyl-tRNA synthetase</keyword>
<dbReference type="EMBL" id="CP016907">
    <property type="protein sequence ID" value="AOC95063.1"/>
    <property type="molecule type" value="Genomic_DNA"/>
</dbReference>
<evidence type="ECO:0000259" key="8">
    <source>
        <dbReference type="PROSITE" id="PS50862"/>
    </source>
</evidence>
<dbReference type="Proteomes" id="UP000199307">
    <property type="component" value="Unassembled WGS sequence"/>
</dbReference>
<dbReference type="InterPro" id="IPR004365">
    <property type="entry name" value="NA-bd_OB_tRNA"/>
</dbReference>
<sequence>MKHTKVRDLLNSTTTLQEVNAKGWVRTFRNNQFIALNDGSTINNIQCVVDFENTPEETLKRITTGAAVSVIGTLVESKGAGQKYEIQVSKLEILGDSDAEKFPMQPKKHSLEFLRENAHLRVRTNAFGAIMRVRSVLSYAVHKYFQDKGFVYVNTPIITGADAEGAGEMFQVTSLPLDNLPKNEEGNIDFKKDFFGKHTNLTVSGQLEGETFAMALGQIYTFGPTFRAENSNTSRHLAEFWMIEPEVAFNDLDDNMDLAEDFIQYVIKYALDNCGDDLKFLEGRLLEEEKSKPQAERSEMSLLEKLNFVLENNFKRVSYTEAIDILRDSTPNKKKKFQYLINEWGADLQSEHERYLVEKHFKCPVILYDYPANIKAFYMRLNDNTEPGRETVRAMDILFPGIGEIVGGSEREERYDVLVEKMEKLGIDKEELYWYLDTRRFGSATHAGFGLGFERLVLFVTGMTNIRDVIPFPRTPGSAEF</sequence>
<protein>
    <recommendedName>
        <fullName evidence="7">Asparagine--tRNA ligase</fullName>
        <ecNumber evidence="7">6.1.1.22</ecNumber>
    </recommendedName>
    <alternativeName>
        <fullName evidence="7">Asparaginyl-tRNA synthetase</fullName>
        <shortName evidence="7">AsnRS</shortName>
    </alternativeName>
</protein>
<reference evidence="10 12" key="2">
    <citation type="submission" date="2016-10" db="EMBL/GenBank/DDBJ databases">
        <authorList>
            <person name="Varghese N."/>
            <person name="Submissions S."/>
        </authorList>
    </citation>
    <scope>NUCLEOTIDE SEQUENCE [LARGE SCALE GENOMIC DNA]</scope>
    <source>
        <strain evidence="10 12">CGMCC 1.6859</strain>
    </source>
</reference>
<gene>
    <name evidence="7 9" type="primary">asnS</name>
    <name evidence="9" type="ORF">BB050_01940</name>
    <name evidence="10" type="ORF">SAMN02927916_4270</name>
</gene>
<dbReference type="Gene3D" id="3.30.930.10">
    <property type="entry name" value="Bira Bifunctional Protein, Domain 2"/>
    <property type="match status" value="1"/>
</dbReference>
<dbReference type="InterPro" id="IPR045864">
    <property type="entry name" value="aa-tRNA-synth_II/BPL/LPL"/>
</dbReference>
<evidence type="ECO:0000313" key="11">
    <source>
        <dbReference type="Proteomes" id="UP000093276"/>
    </source>
</evidence>
<comment type="subunit">
    <text evidence="7">Homodimer.</text>
</comment>
<dbReference type="NCBIfam" id="TIGR00457">
    <property type="entry name" value="asnS"/>
    <property type="match status" value="1"/>
</dbReference>
<comment type="subcellular location">
    <subcellularLocation>
        <location evidence="7">Cytoplasm</location>
    </subcellularLocation>
</comment>
<keyword evidence="3 7" id="KW-0547">Nucleotide-binding</keyword>
<comment type="similarity">
    <text evidence="1 7">Belongs to the class-II aminoacyl-tRNA synthetase family.</text>
</comment>
<dbReference type="SUPFAM" id="SSF50249">
    <property type="entry name" value="Nucleic acid-binding proteins"/>
    <property type="match status" value="1"/>
</dbReference>
<dbReference type="GO" id="GO:0004816">
    <property type="term" value="F:asparagine-tRNA ligase activity"/>
    <property type="evidence" value="ECO:0007669"/>
    <property type="project" value="UniProtKB-UniRule"/>
</dbReference>
<evidence type="ECO:0000313" key="9">
    <source>
        <dbReference type="EMBL" id="AOC95063.1"/>
    </source>
</evidence>
<dbReference type="SUPFAM" id="SSF55681">
    <property type="entry name" value="Class II aaRS and biotin synthetases"/>
    <property type="match status" value="1"/>
</dbReference>
<dbReference type="GO" id="GO:0005524">
    <property type="term" value="F:ATP binding"/>
    <property type="evidence" value="ECO:0007669"/>
    <property type="project" value="UniProtKB-UniRule"/>
</dbReference>
<evidence type="ECO:0000256" key="4">
    <source>
        <dbReference type="ARBA" id="ARBA00022840"/>
    </source>
</evidence>
<comment type="catalytic activity">
    <reaction evidence="7">
        <text>tRNA(Asn) + L-asparagine + ATP = L-asparaginyl-tRNA(Asn) + AMP + diphosphate + H(+)</text>
        <dbReference type="Rhea" id="RHEA:11180"/>
        <dbReference type="Rhea" id="RHEA-COMP:9659"/>
        <dbReference type="Rhea" id="RHEA-COMP:9674"/>
        <dbReference type="ChEBI" id="CHEBI:15378"/>
        <dbReference type="ChEBI" id="CHEBI:30616"/>
        <dbReference type="ChEBI" id="CHEBI:33019"/>
        <dbReference type="ChEBI" id="CHEBI:58048"/>
        <dbReference type="ChEBI" id="CHEBI:78442"/>
        <dbReference type="ChEBI" id="CHEBI:78515"/>
        <dbReference type="ChEBI" id="CHEBI:456215"/>
        <dbReference type="EC" id="6.1.1.22"/>
    </reaction>
</comment>
<dbReference type="PANTHER" id="PTHR22594">
    <property type="entry name" value="ASPARTYL/LYSYL-TRNA SYNTHETASE"/>
    <property type="match status" value="1"/>
</dbReference>
<keyword evidence="5 7" id="KW-0648">Protein biosynthesis</keyword>
<keyword evidence="12" id="KW-1185">Reference proteome</keyword>
<dbReference type="Gene3D" id="2.40.50.140">
    <property type="entry name" value="Nucleic acid-binding proteins"/>
    <property type="match status" value="1"/>
</dbReference>
<dbReference type="InterPro" id="IPR002312">
    <property type="entry name" value="Asp/Asn-tRNA-synth_IIb"/>
</dbReference>
<evidence type="ECO:0000313" key="10">
    <source>
        <dbReference type="EMBL" id="SCY95066.1"/>
    </source>
</evidence>
<dbReference type="InterPro" id="IPR004364">
    <property type="entry name" value="Aa-tRNA-synt_II"/>
</dbReference>
<dbReference type="InterPro" id="IPR006195">
    <property type="entry name" value="aa-tRNA-synth_II"/>
</dbReference>
<dbReference type="KEGG" id="fjg:BB050_01940"/>
<evidence type="ECO:0000256" key="7">
    <source>
        <dbReference type="HAMAP-Rule" id="MF_00534"/>
    </source>
</evidence>
<dbReference type="NCBIfam" id="NF003037">
    <property type="entry name" value="PRK03932.1"/>
    <property type="match status" value="1"/>
</dbReference>
<proteinExistence type="inferred from homology"/>
<dbReference type="PROSITE" id="PS50862">
    <property type="entry name" value="AA_TRNA_LIGASE_II"/>
    <property type="match status" value="1"/>
</dbReference>
<dbReference type="Pfam" id="PF01336">
    <property type="entry name" value="tRNA_anti-codon"/>
    <property type="match status" value="1"/>
</dbReference>
<evidence type="ECO:0000256" key="1">
    <source>
        <dbReference type="ARBA" id="ARBA00008226"/>
    </source>
</evidence>
<dbReference type="PRINTS" id="PR01042">
    <property type="entry name" value="TRNASYNTHASP"/>
</dbReference>
<dbReference type="InterPro" id="IPR012340">
    <property type="entry name" value="NA-bd_OB-fold"/>
</dbReference>